<organism evidence="4 5">
    <name type="scientific">Halovenus carboxidivorans</name>
    <dbReference type="NCBI Taxonomy" id="2692199"/>
    <lineage>
        <taxon>Archaea</taxon>
        <taxon>Methanobacteriati</taxon>
        <taxon>Methanobacteriota</taxon>
        <taxon>Stenosarchaea group</taxon>
        <taxon>Halobacteria</taxon>
        <taxon>Halobacteriales</taxon>
        <taxon>Haloarculaceae</taxon>
        <taxon>Halovenus</taxon>
    </lineage>
</organism>
<dbReference type="InterPro" id="IPR008978">
    <property type="entry name" value="HSP20-like_chaperone"/>
</dbReference>
<accession>A0A6B0TB68</accession>
<comment type="caution">
    <text evidence="4">The sequence shown here is derived from an EMBL/GenBank/DDBJ whole genome shotgun (WGS) entry which is preliminary data.</text>
</comment>
<dbReference type="CDD" id="cd06464">
    <property type="entry name" value="ACD_sHsps-like"/>
    <property type="match status" value="1"/>
</dbReference>
<dbReference type="Gene3D" id="2.60.40.790">
    <property type="match status" value="1"/>
</dbReference>
<protein>
    <submittedName>
        <fullName evidence="4">Hsp20 family protein</fullName>
    </submittedName>
</protein>
<feature type="region of interest" description="Disordered" evidence="2">
    <location>
        <begin position="28"/>
        <end position="50"/>
    </location>
</feature>
<proteinExistence type="inferred from homology"/>
<reference evidence="4 5" key="1">
    <citation type="submission" date="2019-12" db="EMBL/GenBank/DDBJ databases">
        <title>Isolation and characterization of three novel carbon monoxide-oxidizing members of Halobacteria from salione crusts and soils.</title>
        <authorList>
            <person name="Myers M.R."/>
            <person name="King G.M."/>
        </authorList>
    </citation>
    <scope>NUCLEOTIDE SEQUENCE [LARGE SCALE GENOMIC DNA]</scope>
    <source>
        <strain evidence="4 5">WSH3</strain>
    </source>
</reference>
<dbReference type="Pfam" id="PF17886">
    <property type="entry name" value="ArsA_HSP20"/>
    <property type="match status" value="1"/>
</dbReference>
<evidence type="ECO:0000259" key="3">
    <source>
        <dbReference type="PROSITE" id="PS01031"/>
    </source>
</evidence>
<feature type="domain" description="SHSP" evidence="3">
    <location>
        <begin position="41"/>
        <end position="134"/>
    </location>
</feature>
<dbReference type="Proteomes" id="UP000466535">
    <property type="component" value="Unassembled WGS sequence"/>
</dbReference>
<evidence type="ECO:0000256" key="1">
    <source>
        <dbReference type="PROSITE-ProRule" id="PRU00285"/>
    </source>
</evidence>
<dbReference type="EMBL" id="WUUT01000005">
    <property type="protein sequence ID" value="MXR52461.1"/>
    <property type="molecule type" value="Genomic_DNA"/>
</dbReference>
<dbReference type="PROSITE" id="PS01031">
    <property type="entry name" value="SHSP"/>
    <property type="match status" value="1"/>
</dbReference>
<dbReference type="InterPro" id="IPR040612">
    <property type="entry name" value="ArsA_HSP20-like"/>
</dbReference>
<feature type="compositionally biased region" description="Basic and acidic residues" evidence="2">
    <location>
        <begin position="32"/>
        <end position="50"/>
    </location>
</feature>
<dbReference type="SUPFAM" id="SSF49764">
    <property type="entry name" value="HSP20-like chaperones"/>
    <property type="match status" value="1"/>
</dbReference>
<evidence type="ECO:0000313" key="5">
    <source>
        <dbReference type="Proteomes" id="UP000466535"/>
    </source>
</evidence>
<dbReference type="RefSeq" id="WP_159764597.1">
    <property type="nucleotide sequence ID" value="NZ_WUUT01000005.1"/>
</dbReference>
<dbReference type="OrthoDB" id="26084at2157"/>
<sequence length="134" mass="15205">MRDDDRDDPFDEFFDEIERMMNEMMGPNANFHFEHNSGRAGESDHGGHDVHLDIHERDDEIRVVADIPGVEKEAIDLQCDGETLQLDAGNGERRYSERISLPGRVDEHSASATYNNGVLEVVFERLDDSTSIDV</sequence>
<evidence type="ECO:0000256" key="2">
    <source>
        <dbReference type="SAM" id="MobiDB-lite"/>
    </source>
</evidence>
<comment type="similarity">
    <text evidence="1">Belongs to the small heat shock protein (HSP20) family.</text>
</comment>
<gene>
    <name evidence="4" type="ORF">GRX03_12700</name>
</gene>
<name>A0A6B0TB68_9EURY</name>
<evidence type="ECO:0000313" key="4">
    <source>
        <dbReference type="EMBL" id="MXR52461.1"/>
    </source>
</evidence>
<keyword evidence="5" id="KW-1185">Reference proteome</keyword>
<dbReference type="InterPro" id="IPR002068">
    <property type="entry name" value="A-crystallin/Hsp20_dom"/>
</dbReference>
<dbReference type="AlphaFoldDB" id="A0A6B0TB68"/>